<dbReference type="InterPro" id="IPR002072">
    <property type="entry name" value="Nerve_growth_factor-rel"/>
</dbReference>
<dbReference type="OrthoDB" id="8959386at2759"/>
<dbReference type="SMART" id="SM00140">
    <property type="entry name" value="NGF"/>
    <property type="match status" value="1"/>
</dbReference>
<evidence type="ECO:0000256" key="3">
    <source>
        <dbReference type="ARBA" id="ARBA00023030"/>
    </source>
</evidence>
<evidence type="ECO:0000256" key="5">
    <source>
        <dbReference type="SAM" id="SignalP"/>
    </source>
</evidence>
<dbReference type="PANTHER" id="PTHR11589:SF8">
    <property type="entry name" value="NEUROTROPHIN-4"/>
    <property type="match status" value="1"/>
</dbReference>
<evidence type="ECO:0000256" key="2">
    <source>
        <dbReference type="ARBA" id="ARBA00018008"/>
    </source>
</evidence>
<evidence type="ECO:0000256" key="1">
    <source>
        <dbReference type="ARBA" id="ARBA00010783"/>
    </source>
</evidence>
<dbReference type="GeneID" id="115575081"/>
<dbReference type="PANTHER" id="PTHR11589">
    <property type="entry name" value="NERVE GROWTH FACTOR NGF -RELATED"/>
    <property type="match status" value="1"/>
</dbReference>
<dbReference type="PROSITE" id="PS00248">
    <property type="entry name" value="NGF_1"/>
    <property type="match status" value="1"/>
</dbReference>
<dbReference type="GO" id="GO:0005615">
    <property type="term" value="C:extracellular space"/>
    <property type="evidence" value="ECO:0007669"/>
    <property type="project" value="TreeGrafter"/>
</dbReference>
<feature type="domain" description="Nerve growth factor-related" evidence="6">
    <location>
        <begin position="343"/>
        <end position="469"/>
    </location>
</feature>
<dbReference type="GO" id="GO:0050804">
    <property type="term" value="P:modulation of chemical synaptic transmission"/>
    <property type="evidence" value="ECO:0007669"/>
    <property type="project" value="TreeGrafter"/>
</dbReference>
<sequence length="489" mass="54181">MHWLPLVAMVIASALPFPHNPVSRIAAATTEPGFDKRREHRHVQAARLAAPPLDYNFHGNASQTDYNMAADLGQRTDTQNLQNSKDYVQSSVDEETRMFKAENPETHQSKSDSGSDDKRSVSLDVPKEGGTLRTEDISKDNSLPKDYKADSSSRREYSSVVDFPKKDILEDSKEKLLQVSTVETNKAVSPAANLKVQRGPQPPVPSDKLRNAPTTRTGPQWTPGAERVLAEENLNLEAGLGLGTGLDSIFEGDEMFLDAHPRVLFSSSTSPPEQPPLLLMLETGLLEEDRDREEQEDMDGHIEGHGDRAIDRSTTLSWADSSRVTKEAVRAVKRDKRSHLIDRRRGEKSVCESESVWVTDKTSAIDLRGQKVTILQEIQTQTGPLKQYFYETRCRQAEQQSNTSSSRAAGAAQRSVGTGVAGAGCLGVDKKQWVSECKAKQSYVRALTKDADNRIGWRWIRIDSSCVCVLLSRANQAQGREVLSRKGRG</sequence>
<evidence type="ECO:0000313" key="8">
    <source>
        <dbReference type="Proteomes" id="UP000472265"/>
    </source>
</evidence>
<dbReference type="GO" id="GO:0030425">
    <property type="term" value="C:dendrite"/>
    <property type="evidence" value="ECO:0007669"/>
    <property type="project" value="TreeGrafter"/>
</dbReference>
<feature type="signal peptide" evidence="5">
    <location>
        <begin position="1"/>
        <end position="16"/>
    </location>
</feature>
<reference evidence="7" key="1">
    <citation type="submission" date="2021-04" db="EMBL/GenBank/DDBJ databases">
        <authorList>
            <consortium name="Wellcome Sanger Institute Data Sharing"/>
        </authorList>
    </citation>
    <scope>NUCLEOTIDE SEQUENCE [LARGE SCALE GENOMIC DNA]</scope>
</reference>
<dbReference type="GO" id="GO:0008021">
    <property type="term" value="C:synaptic vesicle"/>
    <property type="evidence" value="ECO:0007669"/>
    <property type="project" value="TreeGrafter"/>
</dbReference>
<gene>
    <name evidence="7" type="primary">LOC115575081</name>
</gene>
<keyword evidence="8" id="KW-1185">Reference proteome</keyword>
<dbReference type="GO" id="GO:0005163">
    <property type="term" value="F:nerve growth factor receptor binding"/>
    <property type="evidence" value="ECO:0007669"/>
    <property type="project" value="TreeGrafter"/>
</dbReference>
<dbReference type="InterPro" id="IPR020408">
    <property type="entry name" value="Nerve_growth_factor-like"/>
</dbReference>
<dbReference type="GO" id="GO:0008083">
    <property type="term" value="F:growth factor activity"/>
    <property type="evidence" value="ECO:0007669"/>
    <property type="project" value="UniProtKB-KW"/>
</dbReference>
<dbReference type="RefSeq" id="XP_030262760.1">
    <property type="nucleotide sequence ID" value="XM_030406900.1"/>
</dbReference>
<protein>
    <recommendedName>
        <fullName evidence="2">Neurotrophin-4</fullName>
    </recommendedName>
</protein>
<evidence type="ECO:0000259" key="6">
    <source>
        <dbReference type="SMART" id="SM00140"/>
    </source>
</evidence>
<dbReference type="GO" id="GO:0038180">
    <property type="term" value="P:nerve growth factor signaling pathway"/>
    <property type="evidence" value="ECO:0007669"/>
    <property type="project" value="TreeGrafter"/>
</dbReference>
<dbReference type="GeneTree" id="ENSGT00390000007725"/>
<reference evidence="7" key="2">
    <citation type="submission" date="2025-08" db="UniProtKB">
        <authorList>
            <consortium name="Ensembl"/>
        </authorList>
    </citation>
    <scope>IDENTIFICATION</scope>
</reference>
<name>A0A671X6T6_SPAAU</name>
<proteinExistence type="inferred from homology"/>
<accession>A0A671X6T6</accession>
<dbReference type="AlphaFoldDB" id="A0A671X6T6"/>
<dbReference type="GO" id="GO:0007169">
    <property type="term" value="P:cell surface receptor protein tyrosine kinase signaling pathway"/>
    <property type="evidence" value="ECO:0007669"/>
    <property type="project" value="TreeGrafter"/>
</dbReference>
<dbReference type="Ensembl" id="ENSSAUT00010049242.1">
    <property type="protein sequence ID" value="ENSSAUP00010046844.1"/>
    <property type="gene ID" value="ENSSAUG00010019515.1"/>
</dbReference>
<dbReference type="InParanoid" id="A0A671X6T6"/>
<feature type="chain" id="PRO_5025628225" description="Neurotrophin-4" evidence="5">
    <location>
        <begin position="17"/>
        <end position="489"/>
    </location>
</feature>
<keyword evidence="3" id="KW-0339">Growth factor</keyword>
<dbReference type="GO" id="GO:0030424">
    <property type="term" value="C:axon"/>
    <property type="evidence" value="ECO:0007669"/>
    <property type="project" value="TreeGrafter"/>
</dbReference>
<dbReference type="PROSITE" id="PS50270">
    <property type="entry name" value="NGF_2"/>
    <property type="match status" value="1"/>
</dbReference>
<dbReference type="SUPFAM" id="SSF57501">
    <property type="entry name" value="Cystine-knot cytokines"/>
    <property type="match status" value="1"/>
</dbReference>
<evidence type="ECO:0000313" key="7">
    <source>
        <dbReference type="Ensembl" id="ENSSAUP00010046844.1"/>
    </source>
</evidence>
<dbReference type="InterPro" id="IPR029034">
    <property type="entry name" value="Cystine-knot_cytokine"/>
</dbReference>
<feature type="region of interest" description="Disordered" evidence="4">
    <location>
        <begin position="190"/>
        <end position="222"/>
    </location>
</feature>
<keyword evidence="5" id="KW-0732">Signal</keyword>
<feature type="compositionally biased region" description="Basic and acidic residues" evidence="4">
    <location>
        <begin position="100"/>
        <end position="127"/>
    </location>
</feature>
<dbReference type="Gene3D" id="2.10.90.10">
    <property type="entry name" value="Cystine-knot cytokines"/>
    <property type="match status" value="1"/>
</dbReference>
<dbReference type="RefSeq" id="XP_030262759.1">
    <property type="nucleotide sequence ID" value="XM_030406899.1"/>
</dbReference>
<dbReference type="Pfam" id="PF00243">
    <property type="entry name" value="NGF"/>
    <property type="match status" value="1"/>
</dbReference>
<dbReference type="InterPro" id="IPR019846">
    <property type="entry name" value="Nerve_growth_factor_CS"/>
</dbReference>
<dbReference type="OMA" id="KRREHRH"/>
<comment type="similarity">
    <text evidence="1">Belongs to the NGF-beta family.</text>
</comment>
<organism evidence="7 8">
    <name type="scientific">Sparus aurata</name>
    <name type="common">Gilthead sea bream</name>
    <dbReference type="NCBI Taxonomy" id="8175"/>
    <lineage>
        <taxon>Eukaryota</taxon>
        <taxon>Metazoa</taxon>
        <taxon>Chordata</taxon>
        <taxon>Craniata</taxon>
        <taxon>Vertebrata</taxon>
        <taxon>Euteleostomi</taxon>
        <taxon>Actinopterygii</taxon>
        <taxon>Neopterygii</taxon>
        <taxon>Teleostei</taxon>
        <taxon>Neoteleostei</taxon>
        <taxon>Acanthomorphata</taxon>
        <taxon>Eupercaria</taxon>
        <taxon>Spariformes</taxon>
        <taxon>Sparidae</taxon>
        <taxon>Sparus</taxon>
    </lineage>
</organism>
<dbReference type="CTD" id="4909"/>
<feature type="region of interest" description="Disordered" evidence="4">
    <location>
        <begin position="100"/>
        <end position="159"/>
    </location>
</feature>
<dbReference type="RefSeq" id="XP_030262757.1">
    <property type="nucleotide sequence ID" value="XM_030406897.1"/>
</dbReference>
<dbReference type="PRINTS" id="PR00268">
    <property type="entry name" value="NGF"/>
</dbReference>
<dbReference type="RefSeq" id="XP_030262761.1">
    <property type="nucleotide sequence ID" value="XM_030406901.1"/>
</dbReference>
<dbReference type="GO" id="GO:0048812">
    <property type="term" value="P:neuron projection morphogenesis"/>
    <property type="evidence" value="ECO:0007669"/>
    <property type="project" value="TreeGrafter"/>
</dbReference>
<dbReference type="Proteomes" id="UP000472265">
    <property type="component" value="Chromosome 23"/>
</dbReference>
<evidence type="ECO:0000256" key="4">
    <source>
        <dbReference type="SAM" id="MobiDB-lite"/>
    </source>
</evidence>
<dbReference type="GO" id="GO:0043524">
    <property type="term" value="P:negative regulation of neuron apoptotic process"/>
    <property type="evidence" value="ECO:0007669"/>
    <property type="project" value="TreeGrafter"/>
</dbReference>
<feature type="compositionally biased region" description="Basic and acidic residues" evidence="4">
    <location>
        <begin position="133"/>
        <end position="159"/>
    </location>
</feature>
<reference evidence="7" key="3">
    <citation type="submission" date="2025-09" db="UniProtKB">
        <authorList>
            <consortium name="Ensembl"/>
        </authorList>
    </citation>
    <scope>IDENTIFICATION</scope>
</reference>
<dbReference type="GO" id="GO:0021675">
    <property type="term" value="P:nerve development"/>
    <property type="evidence" value="ECO:0007669"/>
    <property type="project" value="TreeGrafter"/>
</dbReference>